<evidence type="ECO:0000256" key="13">
    <source>
        <dbReference type="ARBA" id="ARBA00022842"/>
    </source>
</evidence>
<evidence type="ECO:0000256" key="12">
    <source>
        <dbReference type="ARBA" id="ARBA00022801"/>
    </source>
</evidence>
<dbReference type="SUPFAM" id="SSF69065">
    <property type="entry name" value="RNase III domain-like"/>
    <property type="match status" value="1"/>
</dbReference>
<comment type="function">
    <text evidence="15">Digests double-stranded RNA. Involved in the processing of primary rRNA transcript to yield the immediate precursors to the large and small rRNAs (23S and 16S). Processes some mRNAs, and tRNAs when they are encoded in the rRNA operon. Processes pre-crRNA and tracrRNA of type II CRISPR loci if present in the organism.</text>
</comment>
<protein>
    <recommendedName>
        <fullName evidence="15">Ribonuclease 3</fullName>
        <ecNumber evidence="15">3.1.26.3</ecNumber>
    </recommendedName>
    <alternativeName>
        <fullName evidence="15">Ribonuclease III</fullName>
        <shortName evidence="15">RNase III</shortName>
    </alternativeName>
</protein>
<dbReference type="GO" id="GO:0006397">
    <property type="term" value="P:mRNA processing"/>
    <property type="evidence" value="ECO:0007669"/>
    <property type="project" value="UniProtKB-UniRule"/>
</dbReference>
<evidence type="ECO:0000256" key="4">
    <source>
        <dbReference type="ARBA" id="ARBA00011738"/>
    </source>
</evidence>
<keyword evidence="11 15" id="KW-0255">Endonuclease</keyword>
<dbReference type="Gene3D" id="3.30.160.20">
    <property type="match status" value="1"/>
</dbReference>
<keyword evidence="9 15" id="KW-0540">Nuclease</keyword>
<evidence type="ECO:0000256" key="11">
    <source>
        <dbReference type="ARBA" id="ARBA00022759"/>
    </source>
</evidence>
<keyword evidence="8 15" id="KW-0819">tRNA processing</keyword>
<dbReference type="GO" id="GO:0042802">
    <property type="term" value="F:identical protein binding"/>
    <property type="evidence" value="ECO:0007669"/>
    <property type="project" value="UniProtKB-ARBA"/>
</dbReference>
<dbReference type="Gene3D" id="1.10.1520.10">
    <property type="entry name" value="Ribonuclease III domain"/>
    <property type="match status" value="1"/>
</dbReference>
<keyword evidence="14 15" id="KW-0694">RNA-binding</keyword>
<evidence type="ECO:0000256" key="9">
    <source>
        <dbReference type="ARBA" id="ARBA00022722"/>
    </source>
</evidence>
<dbReference type="GO" id="GO:0005737">
    <property type="term" value="C:cytoplasm"/>
    <property type="evidence" value="ECO:0007669"/>
    <property type="project" value="UniProtKB-SubCell"/>
</dbReference>
<comment type="catalytic activity">
    <reaction evidence="1 15">
        <text>Endonucleolytic cleavage to 5'-phosphomonoester.</text>
        <dbReference type="EC" id="3.1.26.3"/>
    </reaction>
</comment>
<reference evidence="19 20" key="1">
    <citation type="submission" date="2018-07" db="EMBL/GenBank/DDBJ databases">
        <title>Genomic Encyclopedia of Type Strains, Phase IV (KMG-IV): sequencing the most valuable type-strain genomes for metagenomic binning, comparative biology and taxonomic classification.</title>
        <authorList>
            <person name="Goeker M."/>
        </authorList>
    </citation>
    <scope>NUCLEOTIDE SEQUENCE [LARGE SCALE GENOMIC DNA]</scope>
    <source>
        <strain evidence="19 20">DSM 27016</strain>
    </source>
</reference>
<dbReference type="PROSITE" id="PS50137">
    <property type="entry name" value="DS_RBD"/>
    <property type="match status" value="1"/>
</dbReference>
<dbReference type="Pfam" id="PF14622">
    <property type="entry name" value="Ribonucleas_3_3"/>
    <property type="match status" value="1"/>
</dbReference>
<dbReference type="GO" id="GO:0006364">
    <property type="term" value="P:rRNA processing"/>
    <property type="evidence" value="ECO:0007669"/>
    <property type="project" value="UniProtKB-UniRule"/>
</dbReference>
<dbReference type="InterPro" id="IPR011907">
    <property type="entry name" value="RNase_III"/>
</dbReference>
<dbReference type="FunFam" id="1.10.1520.10:FF:000001">
    <property type="entry name" value="Ribonuclease 3"/>
    <property type="match status" value="1"/>
</dbReference>
<dbReference type="Proteomes" id="UP000253034">
    <property type="component" value="Unassembled WGS sequence"/>
</dbReference>
<evidence type="ECO:0000259" key="17">
    <source>
        <dbReference type="PROSITE" id="PS50137"/>
    </source>
</evidence>
<dbReference type="PROSITE" id="PS00517">
    <property type="entry name" value="RNASE_3_1"/>
    <property type="match status" value="1"/>
</dbReference>
<dbReference type="CDD" id="cd10845">
    <property type="entry name" value="DSRM_RNAse_III_family"/>
    <property type="match status" value="1"/>
</dbReference>
<dbReference type="InterPro" id="IPR036389">
    <property type="entry name" value="RNase_III_sf"/>
</dbReference>
<comment type="subunit">
    <text evidence="4 15">Homodimer.</text>
</comment>
<proteinExistence type="inferred from homology"/>
<comment type="subcellular location">
    <subcellularLocation>
        <location evidence="2 15">Cytoplasm</location>
    </subcellularLocation>
</comment>
<name>A0A369BHU4_9FIRM</name>
<keyword evidence="15" id="KW-0699">rRNA-binding</keyword>
<dbReference type="PROSITE" id="PS50142">
    <property type="entry name" value="RNASE_3_2"/>
    <property type="match status" value="1"/>
</dbReference>
<evidence type="ECO:0000256" key="15">
    <source>
        <dbReference type="HAMAP-Rule" id="MF_00104"/>
    </source>
</evidence>
<dbReference type="HAMAP" id="MF_00104">
    <property type="entry name" value="RNase_III"/>
    <property type="match status" value="1"/>
</dbReference>
<dbReference type="InterPro" id="IPR000999">
    <property type="entry name" value="RNase_III_dom"/>
</dbReference>
<keyword evidence="20" id="KW-1185">Reference proteome</keyword>
<dbReference type="GO" id="GO:0010468">
    <property type="term" value="P:regulation of gene expression"/>
    <property type="evidence" value="ECO:0007669"/>
    <property type="project" value="TreeGrafter"/>
</dbReference>
<dbReference type="FunFam" id="3.30.160.20:FF:000003">
    <property type="entry name" value="Ribonuclease 3"/>
    <property type="match status" value="1"/>
</dbReference>
<dbReference type="SUPFAM" id="SSF54768">
    <property type="entry name" value="dsRNA-binding domain-like"/>
    <property type="match status" value="1"/>
</dbReference>
<feature type="domain" description="RNase III" evidence="18">
    <location>
        <begin position="11"/>
        <end position="140"/>
    </location>
</feature>
<dbReference type="PANTHER" id="PTHR11207">
    <property type="entry name" value="RIBONUCLEASE III"/>
    <property type="match status" value="1"/>
</dbReference>
<organism evidence="19 20">
    <name type="scientific">Anaerobacterium chartisolvens</name>
    <dbReference type="NCBI Taxonomy" id="1297424"/>
    <lineage>
        <taxon>Bacteria</taxon>
        <taxon>Bacillati</taxon>
        <taxon>Bacillota</taxon>
        <taxon>Clostridia</taxon>
        <taxon>Eubacteriales</taxon>
        <taxon>Oscillospiraceae</taxon>
        <taxon>Anaerobacterium</taxon>
    </lineage>
</organism>
<dbReference type="SMART" id="SM00535">
    <property type="entry name" value="RIBOc"/>
    <property type="match status" value="1"/>
</dbReference>
<dbReference type="EC" id="3.1.26.3" evidence="15"/>
<evidence type="ECO:0000313" key="19">
    <source>
        <dbReference type="EMBL" id="RCX20027.1"/>
    </source>
</evidence>
<dbReference type="AlphaFoldDB" id="A0A369BHU4"/>
<dbReference type="RefSeq" id="WP_114296150.1">
    <property type="nucleotide sequence ID" value="NZ_QPJT01000002.1"/>
</dbReference>
<keyword evidence="5 15" id="KW-0963">Cytoplasm</keyword>
<dbReference type="Pfam" id="PF00035">
    <property type="entry name" value="dsrm"/>
    <property type="match status" value="1"/>
</dbReference>
<feature type="active site" evidence="15">
    <location>
        <position position="129"/>
    </location>
</feature>
<evidence type="ECO:0000256" key="16">
    <source>
        <dbReference type="SAM" id="MobiDB-lite"/>
    </source>
</evidence>
<evidence type="ECO:0000256" key="6">
    <source>
        <dbReference type="ARBA" id="ARBA00022552"/>
    </source>
</evidence>
<accession>A0A369BHU4</accession>
<comment type="similarity">
    <text evidence="3">Belongs to the ribonuclease III family.</text>
</comment>
<dbReference type="SMART" id="SM00358">
    <property type="entry name" value="DSRM"/>
    <property type="match status" value="1"/>
</dbReference>
<dbReference type="GO" id="GO:0046872">
    <property type="term" value="F:metal ion binding"/>
    <property type="evidence" value="ECO:0007669"/>
    <property type="project" value="UniProtKB-KW"/>
</dbReference>
<dbReference type="GO" id="GO:0004525">
    <property type="term" value="F:ribonuclease III activity"/>
    <property type="evidence" value="ECO:0007669"/>
    <property type="project" value="UniProtKB-UniRule"/>
</dbReference>
<feature type="active site" evidence="15">
    <location>
        <position position="57"/>
    </location>
</feature>
<gene>
    <name evidence="15" type="primary">rnc</name>
    <name evidence="19" type="ORF">DFR58_10296</name>
</gene>
<dbReference type="CDD" id="cd00593">
    <property type="entry name" value="RIBOc"/>
    <property type="match status" value="1"/>
</dbReference>
<dbReference type="GO" id="GO:0019843">
    <property type="term" value="F:rRNA binding"/>
    <property type="evidence" value="ECO:0007669"/>
    <property type="project" value="UniProtKB-KW"/>
</dbReference>
<comment type="caution">
    <text evidence="19">The sequence shown here is derived from an EMBL/GenBank/DDBJ whole genome shotgun (WGS) entry which is preliminary data.</text>
</comment>
<feature type="region of interest" description="Disordered" evidence="16">
    <location>
        <begin position="210"/>
        <end position="235"/>
    </location>
</feature>
<dbReference type="InterPro" id="IPR014720">
    <property type="entry name" value="dsRBD_dom"/>
</dbReference>
<feature type="binding site" evidence="15">
    <location>
        <position position="129"/>
    </location>
    <ligand>
        <name>Mg(2+)</name>
        <dbReference type="ChEBI" id="CHEBI:18420"/>
    </ligand>
</feature>
<evidence type="ECO:0000256" key="14">
    <source>
        <dbReference type="ARBA" id="ARBA00022884"/>
    </source>
</evidence>
<dbReference type="GO" id="GO:0003725">
    <property type="term" value="F:double-stranded RNA binding"/>
    <property type="evidence" value="ECO:0007669"/>
    <property type="project" value="TreeGrafter"/>
</dbReference>
<comment type="cofactor">
    <cofactor evidence="15">
        <name>Mg(2+)</name>
        <dbReference type="ChEBI" id="CHEBI:18420"/>
    </cofactor>
</comment>
<feature type="domain" description="DRBM" evidence="17">
    <location>
        <begin position="167"/>
        <end position="235"/>
    </location>
</feature>
<evidence type="ECO:0000259" key="18">
    <source>
        <dbReference type="PROSITE" id="PS50142"/>
    </source>
</evidence>
<evidence type="ECO:0000256" key="5">
    <source>
        <dbReference type="ARBA" id="ARBA00022490"/>
    </source>
</evidence>
<dbReference type="NCBIfam" id="TIGR02191">
    <property type="entry name" value="RNaseIII"/>
    <property type="match status" value="1"/>
</dbReference>
<feature type="binding site" evidence="15">
    <location>
        <position position="53"/>
    </location>
    <ligand>
        <name>Mg(2+)</name>
        <dbReference type="ChEBI" id="CHEBI:18420"/>
    </ligand>
</feature>
<dbReference type="OrthoDB" id="9805026at2"/>
<feature type="binding site" evidence="15">
    <location>
        <position position="126"/>
    </location>
    <ligand>
        <name>Mg(2+)</name>
        <dbReference type="ChEBI" id="CHEBI:18420"/>
    </ligand>
</feature>
<evidence type="ECO:0000256" key="7">
    <source>
        <dbReference type="ARBA" id="ARBA00022664"/>
    </source>
</evidence>
<sequence>MKNVHELLENLGKFEKAIGYSFSDPDKAVLALTHSSYANEIKNKRLESNERLEFLGDAVLNISISEKIYLSQSRLPEGEMTRIRAGIVCESSLIVCSNNINLGDYILLGKGEQLTGGRTRTSILSDAFEAVIGAIYLDGGLAAAKEFIYVHMNGIIENSISGTIFQDYKTQLQEIVQKKHECGIVYEIIDENGPDHNKMFVSRVSVNEKHMGTGKGRSKKEAEQNAAKTALDKLT</sequence>
<evidence type="ECO:0000256" key="2">
    <source>
        <dbReference type="ARBA" id="ARBA00004496"/>
    </source>
</evidence>
<dbReference type="PANTHER" id="PTHR11207:SF0">
    <property type="entry name" value="RIBONUCLEASE 3"/>
    <property type="match status" value="1"/>
</dbReference>
<evidence type="ECO:0000256" key="8">
    <source>
        <dbReference type="ARBA" id="ARBA00022694"/>
    </source>
</evidence>
<keyword evidence="10 15" id="KW-0479">Metal-binding</keyword>
<dbReference type="EMBL" id="QPJT01000002">
    <property type="protein sequence ID" value="RCX20027.1"/>
    <property type="molecule type" value="Genomic_DNA"/>
</dbReference>
<keyword evidence="13 15" id="KW-0460">Magnesium</keyword>
<dbReference type="GO" id="GO:0008033">
    <property type="term" value="P:tRNA processing"/>
    <property type="evidence" value="ECO:0007669"/>
    <property type="project" value="UniProtKB-KW"/>
</dbReference>
<evidence type="ECO:0000256" key="10">
    <source>
        <dbReference type="ARBA" id="ARBA00022723"/>
    </source>
</evidence>
<evidence type="ECO:0000256" key="3">
    <source>
        <dbReference type="ARBA" id="ARBA00010183"/>
    </source>
</evidence>
<keyword evidence="6 15" id="KW-0698">rRNA processing</keyword>
<keyword evidence="7 15" id="KW-0507">mRNA processing</keyword>
<evidence type="ECO:0000313" key="20">
    <source>
        <dbReference type="Proteomes" id="UP000253034"/>
    </source>
</evidence>
<evidence type="ECO:0000256" key="1">
    <source>
        <dbReference type="ARBA" id="ARBA00000109"/>
    </source>
</evidence>
<keyword evidence="12 15" id="KW-0378">Hydrolase</keyword>